<protein>
    <submittedName>
        <fullName evidence="1">Uncharacterized protein</fullName>
    </submittedName>
</protein>
<keyword evidence="2" id="KW-1185">Reference proteome</keyword>
<reference evidence="1" key="1">
    <citation type="submission" date="2022-11" db="EMBL/GenBank/DDBJ databases">
        <authorList>
            <person name="Morgan W.R."/>
            <person name="Tartar A."/>
        </authorList>
    </citation>
    <scope>NUCLEOTIDE SEQUENCE</scope>
    <source>
        <strain evidence="1">ARSEF 373</strain>
    </source>
</reference>
<dbReference type="InterPro" id="IPR016024">
    <property type="entry name" value="ARM-type_fold"/>
</dbReference>
<gene>
    <name evidence="1" type="ORF">N0F65_009062</name>
</gene>
<organism evidence="1 2">
    <name type="scientific">Lagenidium giganteum</name>
    <dbReference type="NCBI Taxonomy" id="4803"/>
    <lineage>
        <taxon>Eukaryota</taxon>
        <taxon>Sar</taxon>
        <taxon>Stramenopiles</taxon>
        <taxon>Oomycota</taxon>
        <taxon>Peronosporomycetes</taxon>
        <taxon>Pythiales</taxon>
        <taxon>Pythiaceae</taxon>
    </lineage>
</organism>
<evidence type="ECO:0000313" key="1">
    <source>
        <dbReference type="EMBL" id="DAZ95860.1"/>
    </source>
</evidence>
<proteinExistence type="predicted"/>
<accession>A0AAV2YPF3</accession>
<dbReference type="EMBL" id="DAKRPA010000186">
    <property type="protein sequence ID" value="DAZ95860.1"/>
    <property type="molecule type" value="Genomic_DNA"/>
</dbReference>
<dbReference type="SUPFAM" id="SSF48371">
    <property type="entry name" value="ARM repeat"/>
    <property type="match status" value="1"/>
</dbReference>
<reference evidence="1" key="2">
    <citation type="journal article" date="2023" name="Microbiol Resour">
        <title>Decontamination and Annotation of the Draft Genome Sequence of the Oomycete Lagenidium giganteum ARSEF 373.</title>
        <authorList>
            <person name="Morgan W.R."/>
            <person name="Tartar A."/>
        </authorList>
    </citation>
    <scope>NUCLEOTIDE SEQUENCE</scope>
    <source>
        <strain evidence="1">ARSEF 373</strain>
    </source>
</reference>
<comment type="caution">
    <text evidence="1">The sequence shown here is derived from an EMBL/GenBank/DDBJ whole genome shotgun (WGS) entry which is preliminary data.</text>
</comment>
<name>A0AAV2YPF3_9STRA</name>
<dbReference type="AlphaFoldDB" id="A0AAV2YPF3"/>
<evidence type="ECO:0000313" key="2">
    <source>
        <dbReference type="Proteomes" id="UP001146120"/>
    </source>
</evidence>
<sequence length="470" mass="53809">MQKTTNKPGCFALLSQLACIRVYLTAVNGHIYYQEFQQAGGLQLLLRLLTLDSDDAQQDHASVSDEHRELILMILMRLSQRGRDTKEEISMANGELIMIQGAMKSKDARAGGTKQLNSPVWAACRAALFEQMVGNPGSTEAIHDAVVFMLSHQDKRLQVFGAQILRELITCTSFYYDHHYRERKEMELPPYCMQLLRSRHIRTEHEGLELTHALLQSTALRSGICAQLSDWIKDTVIISEEIEERYKEVCHSTEYETYIHMCSEFVHAAQSINTLMDATPAVVPILVTEHELLIPLAFGLVSERPGSLKWHAAAVSIHCIFVAAPEAAASHLGEIFDFAASDMRGWRPRSPEDLAYKLIGDTSKQSLLRLQFYENGWKKELVRQPQRQEEDRTLWELEHDVRENVRDFVPELQLEALYEGQLDEEQDEDHAPSHQSIDHKTEHVLMVKLQAHFGQFRRKSQRGPKKINNR</sequence>
<dbReference type="Proteomes" id="UP001146120">
    <property type="component" value="Unassembled WGS sequence"/>
</dbReference>